<feature type="region of interest" description="Disordered" evidence="1">
    <location>
        <begin position="101"/>
        <end position="122"/>
    </location>
</feature>
<evidence type="ECO:0000313" key="2">
    <source>
        <dbReference type="EMBL" id="GBG77392.1"/>
    </source>
</evidence>
<dbReference type="AlphaFoldDB" id="A0A388L574"/>
<sequence length="233" mass="26297">MDELIRQEIEQNAEALEPRVMMKIGRQYLVTREEARWEEGRAPACKASVTPLREGERCAKFEDRGIEDIEDEIAKLYEIREKKRRGKEPVQATRRPFRQPVFHQDDGSVDNLRPESSEMGAERDRTKILVGSGPEGILNYVLQQRRLLTGKNKDQLKAICALEGIQYTTKAPTIEKIIEERVKVAYEGFIFTPAPTGGSPGDEECTPCAKVGLLGSGFGRTFLNVCVLGIRFL</sequence>
<dbReference type="EMBL" id="BFEA01000266">
    <property type="protein sequence ID" value="GBG77392.1"/>
    <property type="molecule type" value="Genomic_DNA"/>
</dbReference>
<gene>
    <name evidence="2" type="ORF">CBR_g23723</name>
</gene>
<keyword evidence="3" id="KW-1185">Reference proteome</keyword>
<reference evidence="2 3" key="1">
    <citation type="journal article" date="2018" name="Cell">
        <title>The Chara Genome: Secondary Complexity and Implications for Plant Terrestrialization.</title>
        <authorList>
            <person name="Nishiyama T."/>
            <person name="Sakayama H."/>
            <person name="Vries J.D."/>
            <person name="Buschmann H."/>
            <person name="Saint-Marcoux D."/>
            <person name="Ullrich K.K."/>
            <person name="Haas F.B."/>
            <person name="Vanderstraeten L."/>
            <person name="Becker D."/>
            <person name="Lang D."/>
            <person name="Vosolsobe S."/>
            <person name="Rombauts S."/>
            <person name="Wilhelmsson P.K.I."/>
            <person name="Janitza P."/>
            <person name="Kern R."/>
            <person name="Heyl A."/>
            <person name="Rumpler F."/>
            <person name="Villalobos L.I.A.C."/>
            <person name="Clay J.M."/>
            <person name="Skokan R."/>
            <person name="Toyoda A."/>
            <person name="Suzuki Y."/>
            <person name="Kagoshima H."/>
            <person name="Schijlen E."/>
            <person name="Tajeshwar N."/>
            <person name="Catarino B."/>
            <person name="Hetherington A.J."/>
            <person name="Saltykova A."/>
            <person name="Bonnot C."/>
            <person name="Breuninger H."/>
            <person name="Symeonidi A."/>
            <person name="Radhakrishnan G.V."/>
            <person name="Van Nieuwerburgh F."/>
            <person name="Deforce D."/>
            <person name="Chang C."/>
            <person name="Karol K.G."/>
            <person name="Hedrich R."/>
            <person name="Ulvskov P."/>
            <person name="Glockner G."/>
            <person name="Delwiche C.F."/>
            <person name="Petrasek J."/>
            <person name="Van de Peer Y."/>
            <person name="Friml J."/>
            <person name="Beilby M."/>
            <person name="Dolan L."/>
            <person name="Kohara Y."/>
            <person name="Sugano S."/>
            <person name="Fujiyama A."/>
            <person name="Delaux P.-M."/>
            <person name="Quint M."/>
            <person name="TheiBen G."/>
            <person name="Hagemann M."/>
            <person name="Harholt J."/>
            <person name="Dunand C."/>
            <person name="Zachgo S."/>
            <person name="Langdale J."/>
            <person name="Maumus F."/>
            <person name="Straeten D.V.D."/>
            <person name="Gould S.B."/>
            <person name="Rensing S.A."/>
        </authorList>
    </citation>
    <scope>NUCLEOTIDE SEQUENCE [LARGE SCALE GENOMIC DNA]</scope>
    <source>
        <strain evidence="2 3">S276</strain>
    </source>
</reference>
<organism evidence="2 3">
    <name type="scientific">Chara braunii</name>
    <name type="common">Braun's stonewort</name>
    <dbReference type="NCBI Taxonomy" id="69332"/>
    <lineage>
        <taxon>Eukaryota</taxon>
        <taxon>Viridiplantae</taxon>
        <taxon>Streptophyta</taxon>
        <taxon>Charophyceae</taxon>
        <taxon>Charales</taxon>
        <taxon>Characeae</taxon>
        <taxon>Chara</taxon>
    </lineage>
</organism>
<evidence type="ECO:0000313" key="3">
    <source>
        <dbReference type="Proteomes" id="UP000265515"/>
    </source>
</evidence>
<evidence type="ECO:0000256" key="1">
    <source>
        <dbReference type="SAM" id="MobiDB-lite"/>
    </source>
</evidence>
<dbReference type="Proteomes" id="UP000265515">
    <property type="component" value="Unassembled WGS sequence"/>
</dbReference>
<feature type="compositionally biased region" description="Basic and acidic residues" evidence="1">
    <location>
        <begin position="112"/>
        <end position="122"/>
    </location>
</feature>
<comment type="caution">
    <text evidence="2">The sequence shown here is derived from an EMBL/GenBank/DDBJ whole genome shotgun (WGS) entry which is preliminary data.</text>
</comment>
<dbReference type="Gramene" id="GBG77392">
    <property type="protein sequence ID" value="GBG77392"/>
    <property type="gene ID" value="CBR_g23723"/>
</dbReference>
<protein>
    <submittedName>
        <fullName evidence="2">Uncharacterized protein</fullName>
    </submittedName>
</protein>
<proteinExistence type="predicted"/>
<accession>A0A388L574</accession>
<name>A0A388L574_CHABU</name>